<evidence type="ECO:0000256" key="3">
    <source>
        <dbReference type="ARBA" id="ARBA00022448"/>
    </source>
</evidence>
<dbReference type="OrthoDB" id="9798064at2"/>
<comment type="caution">
    <text evidence="9">The sequence shown here is derived from an EMBL/GenBank/DDBJ whole genome shotgun (WGS) entry which is preliminary data.</text>
</comment>
<comment type="similarity">
    <text evidence="2">Belongs to the auxin efflux carrier (TC 2.A.69) family.</text>
</comment>
<feature type="transmembrane region" description="Helical" evidence="8">
    <location>
        <begin position="100"/>
        <end position="120"/>
    </location>
</feature>
<dbReference type="PANTHER" id="PTHR36838">
    <property type="entry name" value="AUXIN EFFLUX CARRIER FAMILY PROTEIN"/>
    <property type="match status" value="1"/>
</dbReference>
<dbReference type="RefSeq" id="WP_086274334.1">
    <property type="nucleotide sequence ID" value="NZ_NGKU01000001.1"/>
</dbReference>
<evidence type="ECO:0000256" key="7">
    <source>
        <dbReference type="ARBA" id="ARBA00023136"/>
    </source>
</evidence>
<dbReference type="STRING" id="1834191.A5886_001452"/>
<sequence length="303" mass="33247">MDHFFQMLSIQLTLIVYLIAGIICFRLSIITEVNRKQFIGFILTILMPCMVFNSFKEVTISMLKEGFFALLISLVACLLASILGKVIYQNVSETRRNIMRYGTLINNAGFAGLPIVESMFGNEGLILASIFLIPIRIFMWSAGITMLSQEKQSKKLILFQLLKNPSIIAVFLGLFRGLLRIELPQFIDSALVSMSDAVSPLAMIAVGSIIATISLKGLIDNNVLLFTFIRLIAIPLLTLFSLKALGFSTVIVGVSVILTSMPAATSTALLASQYESDDIFASKLVFVTTILSTITTPLLMALL</sequence>
<feature type="transmembrane region" description="Helical" evidence="8">
    <location>
        <begin position="248"/>
        <end position="272"/>
    </location>
</feature>
<dbReference type="Proteomes" id="UP000195043">
    <property type="component" value="Unassembled WGS sequence"/>
</dbReference>
<evidence type="ECO:0008006" key="11">
    <source>
        <dbReference type="Google" id="ProtNLM"/>
    </source>
</evidence>
<protein>
    <recommendedName>
        <fullName evidence="11">Auxin efflux carrier</fullName>
    </recommendedName>
</protein>
<feature type="transmembrane region" description="Helical" evidence="8">
    <location>
        <begin position="67"/>
        <end position="88"/>
    </location>
</feature>
<evidence type="ECO:0000313" key="9">
    <source>
        <dbReference type="EMBL" id="OTN76375.1"/>
    </source>
</evidence>
<keyword evidence="4" id="KW-1003">Cell membrane</keyword>
<comment type="subcellular location">
    <subcellularLocation>
        <location evidence="1">Cell membrane</location>
        <topology evidence="1">Multi-pass membrane protein</topology>
    </subcellularLocation>
</comment>
<evidence type="ECO:0000256" key="8">
    <source>
        <dbReference type="SAM" id="Phobius"/>
    </source>
</evidence>
<gene>
    <name evidence="9" type="ORF">A5886_001452</name>
</gene>
<dbReference type="Pfam" id="PF03547">
    <property type="entry name" value="Mem_trans"/>
    <property type="match status" value="1"/>
</dbReference>
<evidence type="ECO:0000256" key="2">
    <source>
        <dbReference type="ARBA" id="ARBA00010145"/>
    </source>
</evidence>
<evidence type="ECO:0000256" key="6">
    <source>
        <dbReference type="ARBA" id="ARBA00022989"/>
    </source>
</evidence>
<dbReference type="PANTHER" id="PTHR36838:SF1">
    <property type="entry name" value="SLR1864 PROTEIN"/>
    <property type="match status" value="1"/>
</dbReference>
<dbReference type="InterPro" id="IPR004776">
    <property type="entry name" value="Mem_transp_PIN-like"/>
</dbReference>
<keyword evidence="3" id="KW-0813">Transport</keyword>
<keyword evidence="5 8" id="KW-0812">Transmembrane</keyword>
<dbReference type="EMBL" id="NGKU01000001">
    <property type="protein sequence ID" value="OTN76375.1"/>
    <property type="molecule type" value="Genomic_DNA"/>
</dbReference>
<keyword evidence="10" id="KW-1185">Reference proteome</keyword>
<feature type="transmembrane region" description="Helical" evidence="8">
    <location>
        <begin position="156"/>
        <end position="177"/>
    </location>
</feature>
<feature type="transmembrane region" description="Helical" evidence="8">
    <location>
        <begin position="284"/>
        <end position="302"/>
    </location>
</feature>
<dbReference type="InterPro" id="IPR038770">
    <property type="entry name" value="Na+/solute_symporter_sf"/>
</dbReference>
<evidence type="ECO:0000256" key="5">
    <source>
        <dbReference type="ARBA" id="ARBA00022692"/>
    </source>
</evidence>
<feature type="transmembrane region" description="Helical" evidence="8">
    <location>
        <begin position="37"/>
        <end position="55"/>
    </location>
</feature>
<feature type="transmembrane region" description="Helical" evidence="8">
    <location>
        <begin position="6"/>
        <end position="25"/>
    </location>
</feature>
<dbReference type="GO" id="GO:0005886">
    <property type="term" value="C:plasma membrane"/>
    <property type="evidence" value="ECO:0007669"/>
    <property type="project" value="UniProtKB-SubCell"/>
</dbReference>
<feature type="transmembrane region" description="Helical" evidence="8">
    <location>
        <begin position="126"/>
        <end position="144"/>
    </location>
</feature>
<name>A0A242A5R3_9ENTE</name>
<feature type="transmembrane region" description="Helical" evidence="8">
    <location>
        <begin position="197"/>
        <end position="215"/>
    </location>
</feature>
<accession>A0A242A5R3</accession>
<proteinExistence type="inferred from homology"/>
<reference evidence="9 10" key="1">
    <citation type="submission" date="2017-05" db="EMBL/GenBank/DDBJ databases">
        <title>The Genome Sequence of Enterococcus sp. 8G7_MSG3316.</title>
        <authorList>
            <consortium name="The Broad Institute Genomics Platform"/>
            <consortium name="The Broad Institute Genomic Center for Infectious Diseases"/>
            <person name="Earl A."/>
            <person name="Manson A."/>
            <person name="Schwartman J."/>
            <person name="Gilmore M."/>
            <person name="Abouelleil A."/>
            <person name="Cao P."/>
            <person name="Chapman S."/>
            <person name="Cusick C."/>
            <person name="Shea T."/>
            <person name="Young S."/>
            <person name="Neafsey D."/>
            <person name="Nusbaum C."/>
            <person name="Birren B."/>
        </authorList>
    </citation>
    <scope>NUCLEOTIDE SEQUENCE [LARGE SCALE GENOMIC DNA]</scope>
    <source>
        <strain evidence="9 10">8G7_MSG3316</strain>
    </source>
</reference>
<evidence type="ECO:0000313" key="10">
    <source>
        <dbReference type="Proteomes" id="UP000195043"/>
    </source>
</evidence>
<keyword evidence="7 8" id="KW-0472">Membrane</keyword>
<evidence type="ECO:0000256" key="1">
    <source>
        <dbReference type="ARBA" id="ARBA00004651"/>
    </source>
</evidence>
<dbReference type="GO" id="GO:0055085">
    <property type="term" value="P:transmembrane transport"/>
    <property type="evidence" value="ECO:0007669"/>
    <property type="project" value="InterPro"/>
</dbReference>
<dbReference type="AlphaFoldDB" id="A0A242A5R3"/>
<feature type="transmembrane region" description="Helical" evidence="8">
    <location>
        <begin position="222"/>
        <end position="242"/>
    </location>
</feature>
<dbReference type="Gene3D" id="1.20.1530.20">
    <property type="match status" value="1"/>
</dbReference>
<evidence type="ECO:0000256" key="4">
    <source>
        <dbReference type="ARBA" id="ARBA00022475"/>
    </source>
</evidence>
<keyword evidence="6 8" id="KW-1133">Transmembrane helix</keyword>
<organism evidence="9 10">
    <name type="scientific">Candidatus Enterococcus testudinis</name>
    <dbReference type="NCBI Taxonomy" id="1834191"/>
    <lineage>
        <taxon>Bacteria</taxon>
        <taxon>Bacillati</taxon>
        <taxon>Bacillota</taxon>
        <taxon>Bacilli</taxon>
        <taxon>Lactobacillales</taxon>
        <taxon>Enterococcaceae</taxon>
        <taxon>Enterococcus</taxon>
    </lineage>
</organism>